<feature type="binding site" evidence="8">
    <location>
        <begin position="28"/>
        <end position="32"/>
    </location>
    <ligand>
        <name>NAD(+)</name>
        <dbReference type="ChEBI" id="CHEBI:57540"/>
    </ligand>
</feature>
<feature type="binding site" evidence="8">
    <location>
        <begin position="110"/>
        <end position="113"/>
    </location>
    <ligand>
        <name>NAD(+)</name>
        <dbReference type="ChEBI" id="CHEBI:57540"/>
    </ligand>
</feature>
<reference evidence="13 14" key="1">
    <citation type="submission" date="2015-11" db="EMBL/GenBank/DDBJ databases">
        <title>The genome of Debaryomyces fabryi.</title>
        <authorList>
            <person name="Tafer H."/>
            <person name="Lopandic K."/>
        </authorList>
    </citation>
    <scope>NUCLEOTIDE SEQUENCE [LARGE SCALE GENOMIC DNA]</scope>
    <source>
        <strain evidence="13 14">CBS 789</strain>
    </source>
</reference>
<feature type="binding site" evidence="8">
    <location>
        <begin position="231"/>
        <end position="233"/>
    </location>
    <ligand>
        <name>NAD(+)</name>
        <dbReference type="ChEBI" id="CHEBI:57540"/>
    </ligand>
</feature>
<dbReference type="SUPFAM" id="SSF52467">
    <property type="entry name" value="DHS-like NAD/FAD-binding domain"/>
    <property type="match status" value="1"/>
</dbReference>
<dbReference type="EMBL" id="LMYN01000033">
    <property type="protein sequence ID" value="KSA02149.1"/>
    <property type="molecule type" value="Genomic_DNA"/>
</dbReference>
<evidence type="ECO:0000313" key="13">
    <source>
        <dbReference type="EMBL" id="KSA02149.1"/>
    </source>
</evidence>
<evidence type="ECO:0000256" key="6">
    <source>
        <dbReference type="PIRNR" id="PIRNR037938"/>
    </source>
</evidence>
<feature type="binding site" evidence="9 10">
    <location>
        <position position="138"/>
    </location>
    <ligand>
        <name>Zn(2+)</name>
        <dbReference type="ChEBI" id="CHEBI:29105"/>
    </ligand>
</feature>
<dbReference type="GeneID" id="26839066"/>
<dbReference type="PANTHER" id="PTHR11085">
    <property type="entry name" value="NAD-DEPENDENT PROTEIN DEACYLASE SIRTUIN-5, MITOCHONDRIAL-RELATED"/>
    <property type="match status" value="1"/>
</dbReference>
<feature type="binding site" evidence="9 10">
    <location>
        <position position="141"/>
    </location>
    <ligand>
        <name>Zn(2+)</name>
        <dbReference type="ChEBI" id="CHEBI:29105"/>
    </ligand>
</feature>
<feature type="binding site" evidence="8">
    <location>
        <begin position="38"/>
        <end position="40"/>
    </location>
    <ligand>
        <name>NAD(+)</name>
        <dbReference type="ChEBI" id="CHEBI:57540"/>
    </ligand>
</feature>
<feature type="binding site" evidence="9 10">
    <location>
        <position position="166"/>
    </location>
    <ligand>
        <name>Zn(2+)</name>
        <dbReference type="ChEBI" id="CHEBI:29105"/>
    </ligand>
</feature>
<gene>
    <name evidence="13" type="ORF">AC631_02057</name>
</gene>
<feature type="domain" description="Deacetylase sirtuin-type" evidence="12">
    <location>
        <begin position="1"/>
        <end position="267"/>
    </location>
</feature>
<dbReference type="InterPro" id="IPR026590">
    <property type="entry name" value="Ssirtuin_cat_dom"/>
</dbReference>
<dbReference type="GO" id="GO:0017136">
    <property type="term" value="F:histone deacetylase activity, NAD-dependent"/>
    <property type="evidence" value="ECO:0007669"/>
    <property type="project" value="InterPro"/>
</dbReference>
<dbReference type="PROSITE" id="PS50305">
    <property type="entry name" value="SIRTUIN"/>
    <property type="match status" value="1"/>
</dbReference>
<evidence type="ECO:0000256" key="11">
    <source>
        <dbReference type="SAM" id="MobiDB-lite"/>
    </source>
</evidence>
<feature type="binding site" evidence="8">
    <location>
        <position position="253"/>
    </location>
    <ligand>
        <name>NAD(+)</name>
        <dbReference type="ChEBI" id="CHEBI:57540"/>
    </ligand>
</feature>
<dbReference type="PANTHER" id="PTHR11085:SF6">
    <property type="entry name" value="NAD-DEPENDENT PROTEIN DEACETYLASE SIRTUIN-2"/>
    <property type="match status" value="1"/>
</dbReference>
<feature type="compositionally biased region" description="Basic and acidic residues" evidence="11">
    <location>
        <begin position="304"/>
        <end position="340"/>
    </location>
</feature>
<dbReference type="AlphaFoldDB" id="A0A0V1Q1I9"/>
<feature type="binding site" evidence="8">
    <location>
        <begin position="207"/>
        <end position="208"/>
    </location>
    <ligand>
        <name>NAD(+)</name>
        <dbReference type="ChEBI" id="CHEBI:57540"/>
    </ligand>
</feature>
<evidence type="ECO:0000256" key="10">
    <source>
        <dbReference type="PROSITE-ProRule" id="PRU00236"/>
    </source>
</evidence>
<comment type="similarity">
    <text evidence="1 6">Belongs to the sirtuin family. Class I subfamily.</text>
</comment>
<organism evidence="13 14">
    <name type="scientific">Debaryomyces fabryi</name>
    <dbReference type="NCBI Taxonomy" id="58627"/>
    <lineage>
        <taxon>Eukaryota</taxon>
        <taxon>Fungi</taxon>
        <taxon>Dikarya</taxon>
        <taxon>Ascomycota</taxon>
        <taxon>Saccharomycotina</taxon>
        <taxon>Pichiomycetes</taxon>
        <taxon>Debaryomycetaceae</taxon>
        <taxon>Debaryomyces</taxon>
    </lineage>
</organism>
<dbReference type="InterPro" id="IPR003000">
    <property type="entry name" value="Sirtuin"/>
</dbReference>
<comment type="caution">
    <text evidence="13">The sequence shown here is derived from an EMBL/GenBank/DDBJ whole genome shotgun (WGS) entry which is preliminary data.</text>
</comment>
<dbReference type="InterPro" id="IPR029035">
    <property type="entry name" value="DHS-like_NAD/FAD-binding_dom"/>
</dbReference>
<evidence type="ECO:0000259" key="12">
    <source>
        <dbReference type="PROSITE" id="PS50305"/>
    </source>
</evidence>
<protein>
    <recommendedName>
        <fullName evidence="6">NAD-dependent protein deacetylase</fullName>
        <ecNumber evidence="6">2.3.1.286</ecNumber>
    </recommendedName>
</protein>
<dbReference type="GO" id="GO:0005634">
    <property type="term" value="C:nucleus"/>
    <property type="evidence" value="ECO:0007669"/>
    <property type="project" value="TreeGrafter"/>
</dbReference>
<sequence>MTQIAKILGPIVKAIQSGDKKVTFFEGAGISTAAGIPDFRSPDTGLYSNLAKLDLPYAEAVFDIDYFKENPKAFYTLAHGLYPGKFMPTKFHYLLRLFQEKKLLKRVYTQNIDTLERVAGIEDEYIVEAHGSFARNHCIECSLEMSTEEFKKQMSDKLVNDGIPTCNECGGYVKPDIVFFGEALPVKFFDTWDEDADEVEIAIVAGTSLTVYPFASLPAEVTSKSLRLLINNEVVGDFKHGKRKTDVLAISDCDEAAVILAELLGWSEELDELIDKNKVLFENTYSIDDKRDDKETSKNSLTKASEKLAEEIRDAEAEKDTKKPEKLDPERKSKEAKSNGDTDNLENDISKLKI</sequence>
<dbReference type="GO" id="GO:0070403">
    <property type="term" value="F:NAD+ binding"/>
    <property type="evidence" value="ECO:0007669"/>
    <property type="project" value="UniProtKB-UniRule"/>
</dbReference>
<dbReference type="EC" id="2.3.1.286" evidence="6"/>
<evidence type="ECO:0000256" key="4">
    <source>
        <dbReference type="ARBA" id="ARBA00022833"/>
    </source>
</evidence>
<evidence type="ECO:0000256" key="5">
    <source>
        <dbReference type="ARBA" id="ARBA00023027"/>
    </source>
</evidence>
<dbReference type="OrthoDB" id="420264at2759"/>
<comment type="catalytic activity">
    <reaction evidence="6">
        <text>N(6)-acetyl-L-lysyl-[protein] + NAD(+) + H2O = 2''-O-acetyl-ADP-D-ribose + nicotinamide + L-lysyl-[protein]</text>
        <dbReference type="Rhea" id="RHEA:43636"/>
        <dbReference type="Rhea" id="RHEA-COMP:9752"/>
        <dbReference type="Rhea" id="RHEA-COMP:10731"/>
        <dbReference type="ChEBI" id="CHEBI:15377"/>
        <dbReference type="ChEBI" id="CHEBI:17154"/>
        <dbReference type="ChEBI" id="CHEBI:29969"/>
        <dbReference type="ChEBI" id="CHEBI:57540"/>
        <dbReference type="ChEBI" id="CHEBI:61930"/>
        <dbReference type="ChEBI" id="CHEBI:83767"/>
        <dbReference type="EC" id="2.3.1.286"/>
    </reaction>
</comment>
<keyword evidence="5 6" id="KW-0520">NAD</keyword>
<dbReference type="Gene3D" id="3.30.1600.10">
    <property type="entry name" value="SIR2/SIRT2 'Small Domain"/>
    <property type="match status" value="1"/>
</dbReference>
<feature type="region of interest" description="Disordered" evidence="11">
    <location>
        <begin position="291"/>
        <end position="354"/>
    </location>
</feature>
<evidence type="ECO:0000256" key="1">
    <source>
        <dbReference type="ARBA" id="ARBA00006924"/>
    </source>
</evidence>
<evidence type="ECO:0000256" key="8">
    <source>
        <dbReference type="PIRSR" id="PIRSR037938-2"/>
    </source>
</evidence>
<evidence type="ECO:0000256" key="2">
    <source>
        <dbReference type="ARBA" id="ARBA00022679"/>
    </source>
</evidence>
<accession>A0A0V1Q1I9</accession>
<comment type="cofactor">
    <cofactor evidence="9">
        <name>Zn(2+)</name>
        <dbReference type="ChEBI" id="CHEBI:29105"/>
    </cofactor>
    <text evidence="9">Binds 1 zinc ion per subunit.</text>
</comment>
<keyword evidence="4 6" id="KW-0862">Zinc</keyword>
<evidence type="ECO:0000256" key="9">
    <source>
        <dbReference type="PIRSR" id="PIRSR037938-3"/>
    </source>
</evidence>
<dbReference type="Gene3D" id="3.40.50.1220">
    <property type="entry name" value="TPP-binding domain"/>
    <property type="match status" value="1"/>
</dbReference>
<keyword evidence="3 6" id="KW-0479">Metal-binding</keyword>
<keyword evidence="14" id="KW-1185">Reference proteome</keyword>
<keyword evidence="2 6" id="KW-0808">Transferase</keyword>
<evidence type="ECO:0000256" key="3">
    <source>
        <dbReference type="ARBA" id="ARBA00022723"/>
    </source>
</evidence>
<dbReference type="CDD" id="cd01408">
    <property type="entry name" value="SIRT1"/>
    <property type="match status" value="1"/>
</dbReference>
<evidence type="ECO:0000256" key="7">
    <source>
        <dbReference type="PIRSR" id="PIRSR037938-1"/>
    </source>
</evidence>
<dbReference type="InterPro" id="IPR026591">
    <property type="entry name" value="Sirtuin_cat_small_dom_sf"/>
</dbReference>
<dbReference type="RefSeq" id="XP_015468251.1">
    <property type="nucleotide sequence ID" value="XM_015610887.1"/>
</dbReference>
<dbReference type="Pfam" id="PF02146">
    <property type="entry name" value="SIR2"/>
    <property type="match status" value="1"/>
</dbReference>
<feature type="active site" description="Proton acceptor" evidence="7 10">
    <location>
        <position position="130"/>
    </location>
</feature>
<evidence type="ECO:0000313" key="14">
    <source>
        <dbReference type="Proteomes" id="UP000054251"/>
    </source>
</evidence>
<dbReference type="PIRSF" id="PIRSF037938">
    <property type="entry name" value="SIR2_euk"/>
    <property type="match status" value="1"/>
</dbReference>
<name>A0A0V1Q1I9_9ASCO</name>
<feature type="binding site" evidence="9 10">
    <location>
        <position position="169"/>
    </location>
    <ligand>
        <name>Zn(2+)</name>
        <dbReference type="ChEBI" id="CHEBI:29105"/>
    </ligand>
</feature>
<dbReference type="Proteomes" id="UP000054251">
    <property type="component" value="Unassembled WGS sequence"/>
</dbReference>
<dbReference type="InterPro" id="IPR017328">
    <property type="entry name" value="Sirtuin_class_I"/>
</dbReference>
<dbReference type="InterPro" id="IPR050134">
    <property type="entry name" value="NAD-dep_sirtuin_deacylases"/>
</dbReference>
<proteinExistence type="inferred from homology"/>
<dbReference type="GO" id="GO:0008270">
    <property type="term" value="F:zinc ion binding"/>
    <property type="evidence" value="ECO:0007669"/>
    <property type="project" value="UniProtKB-UniRule"/>
</dbReference>